<proteinExistence type="predicted"/>
<dbReference type="PANTHER" id="PTHR35394">
    <property type="entry name" value="DUF3176 DOMAIN-CONTAINING PROTEIN"/>
    <property type="match status" value="1"/>
</dbReference>
<dbReference type="Pfam" id="PF11374">
    <property type="entry name" value="DUF3176"/>
    <property type="match status" value="1"/>
</dbReference>
<feature type="transmembrane region" description="Helical" evidence="2">
    <location>
        <begin position="55"/>
        <end position="79"/>
    </location>
</feature>
<keyword evidence="2" id="KW-0472">Membrane</keyword>
<feature type="region of interest" description="Disordered" evidence="1">
    <location>
        <begin position="1"/>
        <end position="40"/>
    </location>
</feature>
<organism evidence="3 4">
    <name type="scientific">Aspergillus mulundensis</name>
    <dbReference type="NCBI Taxonomy" id="1810919"/>
    <lineage>
        <taxon>Eukaryota</taxon>
        <taxon>Fungi</taxon>
        <taxon>Dikarya</taxon>
        <taxon>Ascomycota</taxon>
        <taxon>Pezizomycotina</taxon>
        <taxon>Eurotiomycetes</taxon>
        <taxon>Eurotiomycetidae</taxon>
        <taxon>Eurotiales</taxon>
        <taxon>Aspergillaceae</taxon>
        <taxon>Aspergillus</taxon>
        <taxon>Aspergillus subgen. Nidulantes</taxon>
    </lineage>
</organism>
<reference evidence="3 4" key="1">
    <citation type="journal article" date="2018" name="IMA Fungus">
        <title>IMA Genome-F 9: Draft genome sequence of Annulohypoxylon stygium, Aspergillus mulundensis, Berkeleyomyces basicola (syn. Thielaviopsis basicola), Ceratocystis smalleyi, two Cercospora beticola strains, Coleophoma cylindrospora, Fusarium fracticaudum, Phialophora cf. hyalina, and Morchella septimelata.</title>
        <authorList>
            <person name="Wingfield B.D."/>
            <person name="Bills G.F."/>
            <person name="Dong Y."/>
            <person name="Huang W."/>
            <person name="Nel W.J."/>
            <person name="Swalarsk-Parry B.S."/>
            <person name="Vaghefi N."/>
            <person name="Wilken P.M."/>
            <person name="An Z."/>
            <person name="de Beer Z.W."/>
            <person name="De Vos L."/>
            <person name="Chen L."/>
            <person name="Duong T.A."/>
            <person name="Gao Y."/>
            <person name="Hammerbacher A."/>
            <person name="Kikkert J.R."/>
            <person name="Li Y."/>
            <person name="Li H."/>
            <person name="Li K."/>
            <person name="Li Q."/>
            <person name="Liu X."/>
            <person name="Ma X."/>
            <person name="Naidoo K."/>
            <person name="Pethybridge S.J."/>
            <person name="Sun J."/>
            <person name="Steenkamp E.T."/>
            <person name="van der Nest M.A."/>
            <person name="van Wyk S."/>
            <person name="Wingfield M.J."/>
            <person name="Xiong C."/>
            <person name="Yue Q."/>
            <person name="Zhang X."/>
        </authorList>
    </citation>
    <scope>NUCLEOTIDE SEQUENCE [LARGE SCALE GENOMIC DNA]</scope>
    <source>
        <strain evidence="3 4">DSM 5745</strain>
    </source>
</reference>
<dbReference type="RefSeq" id="XP_026607807.1">
    <property type="nucleotide sequence ID" value="XM_026744644.1"/>
</dbReference>
<evidence type="ECO:0000256" key="1">
    <source>
        <dbReference type="SAM" id="MobiDB-lite"/>
    </source>
</evidence>
<sequence>MSHNTERRSHEQAEAGAGSEYELLPRTGSPLPPPQESPPDPGRFQAWWWKKLDTWLFEILAMIFSLTCCIAIVCILVTFNGEPQPEFAYGLTLNAIISTLATASKSSLIYVISACIGQLKWIGVYKRRKQIYNMELFDSASRGPLGAIFMVLQDKGRSLVSLGAVLTILALIFDPFVQQVLTYRTLETVEAANSSLAIAKREIVFDDLYDQQDRITPIGVFAQASEYLQPIVTCPSGNCEWDEFESVGLCSQCEDITSQTTFKCPELDLNSYLNFSKDVPYTTVYSSCRLVPPQGQEKAMNASFYFRRETNAVTLRLWIYDSVIWPLSTGLARPGAEVYMGIESPAVVVAHANLTLVNTTNIGLPRFLNLEKFFRPGKVTQCALALCSRKYNVSVSNGTALFNISSPDYGRVFENSLGSKVNVSCWKPSHGASPESINFTLSNTYNRYINVSEGAFCGVGDYTSIPTYLQGYRESLYKASNTSDLAPSINTTRVDQVAANRILDVGLESVMSNIADTYIKYVLDASNVTVNGDIKGLQVYVFVHWAWLVLPCGLVVLGAVFLGLTILLNSRQRLRPWRTSVLAVLFHGLHGPKSEAELTKTDTAGQMEQVAQNIHVRLRRVDSLKGLVLDRSA</sequence>
<dbReference type="OrthoDB" id="5376804at2759"/>
<feature type="transmembrane region" description="Helical" evidence="2">
    <location>
        <begin position="91"/>
        <end position="119"/>
    </location>
</feature>
<feature type="transmembrane region" description="Helical" evidence="2">
    <location>
        <begin position="159"/>
        <end position="177"/>
    </location>
</feature>
<feature type="transmembrane region" description="Helical" evidence="2">
    <location>
        <begin position="545"/>
        <end position="568"/>
    </location>
</feature>
<dbReference type="InterPro" id="IPR021514">
    <property type="entry name" value="DUF3176"/>
</dbReference>
<evidence type="ECO:0000313" key="3">
    <source>
        <dbReference type="EMBL" id="RDW90853.1"/>
    </source>
</evidence>
<evidence type="ECO:0000313" key="4">
    <source>
        <dbReference type="Proteomes" id="UP000256690"/>
    </source>
</evidence>
<dbReference type="EMBL" id="PVWQ01000002">
    <property type="protein sequence ID" value="RDW90853.1"/>
    <property type="molecule type" value="Genomic_DNA"/>
</dbReference>
<dbReference type="GeneID" id="38112998"/>
<keyword evidence="2" id="KW-1133">Transmembrane helix</keyword>
<evidence type="ECO:0000256" key="2">
    <source>
        <dbReference type="SAM" id="Phobius"/>
    </source>
</evidence>
<name>A0A3D8SX15_9EURO</name>
<keyword evidence="2" id="KW-0812">Transmembrane</keyword>
<dbReference type="STRING" id="1810919.A0A3D8SX15"/>
<gene>
    <name evidence="3" type="ORF">DSM5745_02628</name>
</gene>
<feature type="compositionally biased region" description="Pro residues" evidence="1">
    <location>
        <begin position="30"/>
        <end position="40"/>
    </location>
</feature>
<keyword evidence="4" id="KW-1185">Reference proteome</keyword>
<dbReference type="Proteomes" id="UP000256690">
    <property type="component" value="Unassembled WGS sequence"/>
</dbReference>
<comment type="caution">
    <text evidence="3">The sequence shown here is derived from an EMBL/GenBank/DDBJ whole genome shotgun (WGS) entry which is preliminary data.</text>
</comment>
<feature type="compositionally biased region" description="Basic and acidic residues" evidence="1">
    <location>
        <begin position="1"/>
        <end position="13"/>
    </location>
</feature>
<protein>
    <submittedName>
        <fullName evidence="3">Uncharacterized protein</fullName>
    </submittedName>
</protein>
<dbReference type="AlphaFoldDB" id="A0A3D8SX15"/>
<dbReference type="PANTHER" id="PTHR35394:SF5">
    <property type="entry name" value="DUF3176 DOMAIN-CONTAINING PROTEIN"/>
    <property type="match status" value="1"/>
</dbReference>
<accession>A0A3D8SX15</accession>